<evidence type="ECO:0000256" key="7">
    <source>
        <dbReference type="ARBA" id="ARBA00022490"/>
    </source>
</evidence>
<comment type="function">
    <text evidence="17">Member of the two-component regulatory system NreB/NreC involved in the control of dissimilatory nitrate/nitrite reduction in response to oxygen. NreB functions as a direct oxygen sensor histidine kinase which is autophosphorylated, in the absence of oxygen, probably at the conserved histidine residue, and transfers its phosphate group probably to a conserved aspartate residue of NreC. NreB/NreC activates the expression of the nitrate (narGHJI) and nitrite (nir) reductase operons, as well as the putative nitrate transporter gene narT.</text>
</comment>
<dbReference type="PROSITE" id="PS50109">
    <property type="entry name" value="HIS_KIN"/>
    <property type="match status" value="1"/>
</dbReference>
<dbReference type="Gene3D" id="3.30.565.10">
    <property type="entry name" value="Histidine kinase-like ATPase, C-terminal domain"/>
    <property type="match status" value="1"/>
</dbReference>
<evidence type="ECO:0000256" key="13">
    <source>
        <dbReference type="ARBA" id="ARBA00022840"/>
    </source>
</evidence>
<evidence type="ECO:0000313" key="22">
    <source>
        <dbReference type="Proteomes" id="UP000324133"/>
    </source>
</evidence>
<evidence type="ECO:0000256" key="10">
    <source>
        <dbReference type="ARBA" id="ARBA00022723"/>
    </source>
</evidence>
<dbReference type="GO" id="GO:0046983">
    <property type="term" value="F:protein dimerization activity"/>
    <property type="evidence" value="ECO:0007669"/>
    <property type="project" value="InterPro"/>
</dbReference>
<evidence type="ECO:0000256" key="11">
    <source>
        <dbReference type="ARBA" id="ARBA00022741"/>
    </source>
</evidence>
<keyword evidence="22" id="KW-1185">Reference proteome</keyword>
<evidence type="ECO:0000256" key="12">
    <source>
        <dbReference type="ARBA" id="ARBA00022777"/>
    </source>
</evidence>
<dbReference type="RefSeq" id="WP_149090770.1">
    <property type="nucleotide sequence ID" value="NZ_VKKY01000002.1"/>
</dbReference>
<keyword evidence="14" id="KW-0408">Iron</keyword>
<dbReference type="EMBL" id="VKKY01000002">
    <property type="protein sequence ID" value="KAA3437707.1"/>
    <property type="molecule type" value="Genomic_DNA"/>
</dbReference>
<dbReference type="Pfam" id="PF02518">
    <property type="entry name" value="HATPase_c"/>
    <property type="match status" value="1"/>
</dbReference>
<dbReference type="GO" id="GO:0005737">
    <property type="term" value="C:cytoplasm"/>
    <property type="evidence" value="ECO:0007669"/>
    <property type="project" value="UniProtKB-SubCell"/>
</dbReference>
<evidence type="ECO:0000256" key="5">
    <source>
        <dbReference type="ARBA" id="ARBA00017322"/>
    </source>
</evidence>
<keyword evidence="15" id="KW-0902">Two-component regulatory system</keyword>
<keyword evidence="10" id="KW-0479">Metal-binding</keyword>
<keyword evidence="9" id="KW-0808">Transferase</keyword>
<evidence type="ECO:0000313" key="21">
    <source>
        <dbReference type="EMBL" id="KAA3437707.1"/>
    </source>
</evidence>
<evidence type="ECO:0000256" key="6">
    <source>
        <dbReference type="ARBA" id="ARBA00022485"/>
    </source>
</evidence>
<dbReference type="PANTHER" id="PTHR24421">
    <property type="entry name" value="NITRATE/NITRITE SENSOR PROTEIN NARX-RELATED"/>
    <property type="match status" value="1"/>
</dbReference>
<evidence type="ECO:0000256" key="3">
    <source>
        <dbReference type="ARBA" id="ARBA00004496"/>
    </source>
</evidence>
<name>A0A5B6TB57_9BACT</name>
<keyword evidence="12" id="KW-0418">Kinase</keyword>
<evidence type="ECO:0000256" key="16">
    <source>
        <dbReference type="ARBA" id="ARBA00023014"/>
    </source>
</evidence>
<dbReference type="InterPro" id="IPR011712">
    <property type="entry name" value="Sig_transdc_His_kin_sub3_dim/P"/>
</dbReference>
<protein>
    <recommendedName>
        <fullName evidence="5">Oxygen sensor histidine kinase NreB</fullName>
        <ecNumber evidence="4">2.7.13.3</ecNumber>
    </recommendedName>
    <alternativeName>
        <fullName evidence="18">Nitrogen regulation protein B</fullName>
    </alternativeName>
</protein>
<accession>A0A5B6TB57</accession>
<evidence type="ECO:0000256" key="17">
    <source>
        <dbReference type="ARBA" id="ARBA00024827"/>
    </source>
</evidence>
<keyword evidence="7" id="KW-0963">Cytoplasm</keyword>
<dbReference type="PRINTS" id="PR00344">
    <property type="entry name" value="BCTRLSENSOR"/>
</dbReference>
<organism evidence="21 22">
    <name type="scientific">Rufibacter hautae</name>
    <dbReference type="NCBI Taxonomy" id="2595005"/>
    <lineage>
        <taxon>Bacteria</taxon>
        <taxon>Pseudomonadati</taxon>
        <taxon>Bacteroidota</taxon>
        <taxon>Cytophagia</taxon>
        <taxon>Cytophagales</taxon>
        <taxon>Hymenobacteraceae</taxon>
        <taxon>Rufibacter</taxon>
    </lineage>
</organism>
<sequence>MIVADMLSNILSWTNHHIQYLTRKVEVLSSYNVLLQSLVEAEQKQHDAELKAVELEKELQEQREKLGRDLHDGFGSQLTHLISRLELLAYHKLPDPNQLLRLSEFTREMNHTLRETIWLLDQEQITIEALGGRMHGLLLKIWEDREVPDLNWNLLTTKEKINVEPLIAMHLLRIAQEGTINSLKYARATQVNVTLEINQTGILLTISDNGIGLNSRSSTKGYGLSNIHKRAKEVQGTFYLDSSTSGTCIKVKLPLSA</sequence>
<dbReference type="InterPro" id="IPR003594">
    <property type="entry name" value="HATPase_dom"/>
</dbReference>
<dbReference type="GO" id="GO:0016020">
    <property type="term" value="C:membrane"/>
    <property type="evidence" value="ECO:0007669"/>
    <property type="project" value="InterPro"/>
</dbReference>
<reference evidence="21 22" key="1">
    <citation type="submission" date="2019-07" db="EMBL/GenBank/DDBJ databases">
        <title>Rufibacter sp. nov., isolated from lake sediment.</title>
        <authorList>
            <person name="Qu J.-H."/>
        </authorList>
    </citation>
    <scope>NUCLEOTIDE SEQUENCE [LARGE SCALE GENOMIC DNA]</scope>
    <source>
        <strain evidence="21 22">NBS58-1</strain>
    </source>
</reference>
<dbReference type="PANTHER" id="PTHR24421:SF10">
    <property type="entry name" value="NITRATE_NITRITE SENSOR PROTEIN NARQ"/>
    <property type="match status" value="1"/>
</dbReference>
<evidence type="ECO:0000259" key="20">
    <source>
        <dbReference type="PROSITE" id="PS50109"/>
    </source>
</evidence>
<comment type="catalytic activity">
    <reaction evidence="1">
        <text>ATP + protein L-histidine = ADP + protein N-phospho-L-histidine.</text>
        <dbReference type="EC" id="2.7.13.3"/>
    </reaction>
</comment>
<comment type="caution">
    <text evidence="21">The sequence shown here is derived from an EMBL/GenBank/DDBJ whole genome shotgun (WGS) entry which is preliminary data.</text>
</comment>
<keyword evidence="19" id="KW-0175">Coiled coil</keyword>
<evidence type="ECO:0000256" key="2">
    <source>
        <dbReference type="ARBA" id="ARBA00001966"/>
    </source>
</evidence>
<dbReference type="OrthoDB" id="9760839at2"/>
<dbReference type="Pfam" id="PF07730">
    <property type="entry name" value="HisKA_3"/>
    <property type="match status" value="1"/>
</dbReference>
<comment type="subcellular location">
    <subcellularLocation>
        <location evidence="3">Cytoplasm</location>
    </subcellularLocation>
</comment>
<gene>
    <name evidence="21" type="ORF">FOA19_10410</name>
</gene>
<evidence type="ECO:0000256" key="15">
    <source>
        <dbReference type="ARBA" id="ARBA00023012"/>
    </source>
</evidence>
<dbReference type="GO" id="GO:0046872">
    <property type="term" value="F:metal ion binding"/>
    <property type="evidence" value="ECO:0007669"/>
    <property type="project" value="UniProtKB-KW"/>
</dbReference>
<comment type="cofactor">
    <cofactor evidence="2">
        <name>[4Fe-4S] cluster</name>
        <dbReference type="ChEBI" id="CHEBI:49883"/>
    </cofactor>
</comment>
<feature type="coiled-coil region" evidence="19">
    <location>
        <begin position="38"/>
        <end position="72"/>
    </location>
</feature>
<dbReference type="InterPro" id="IPR036890">
    <property type="entry name" value="HATPase_C_sf"/>
</dbReference>
<evidence type="ECO:0000256" key="1">
    <source>
        <dbReference type="ARBA" id="ARBA00000085"/>
    </source>
</evidence>
<dbReference type="Proteomes" id="UP000324133">
    <property type="component" value="Unassembled WGS sequence"/>
</dbReference>
<evidence type="ECO:0000256" key="18">
    <source>
        <dbReference type="ARBA" id="ARBA00030800"/>
    </source>
</evidence>
<dbReference type="Gene3D" id="1.20.5.1930">
    <property type="match status" value="1"/>
</dbReference>
<keyword evidence="11" id="KW-0547">Nucleotide-binding</keyword>
<dbReference type="CDD" id="cd16917">
    <property type="entry name" value="HATPase_UhpB-NarQ-NarX-like"/>
    <property type="match status" value="1"/>
</dbReference>
<feature type="domain" description="Histidine kinase" evidence="20">
    <location>
        <begin position="171"/>
        <end position="257"/>
    </location>
</feature>
<proteinExistence type="predicted"/>
<evidence type="ECO:0000256" key="19">
    <source>
        <dbReference type="SAM" id="Coils"/>
    </source>
</evidence>
<dbReference type="AlphaFoldDB" id="A0A5B6TB57"/>
<evidence type="ECO:0000256" key="9">
    <source>
        <dbReference type="ARBA" id="ARBA00022679"/>
    </source>
</evidence>
<dbReference type="GO" id="GO:0051539">
    <property type="term" value="F:4 iron, 4 sulfur cluster binding"/>
    <property type="evidence" value="ECO:0007669"/>
    <property type="project" value="UniProtKB-KW"/>
</dbReference>
<dbReference type="GO" id="GO:0005524">
    <property type="term" value="F:ATP binding"/>
    <property type="evidence" value="ECO:0007669"/>
    <property type="project" value="UniProtKB-KW"/>
</dbReference>
<dbReference type="InterPro" id="IPR004358">
    <property type="entry name" value="Sig_transdc_His_kin-like_C"/>
</dbReference>
<dbReference type="EC" id="2.7.13.3" evidence="4"/>
<dbReference type="GO" id="GO:0000155">
    <property type="term" value="F:phosphorelay sensor kinase activity"/>
    <property type="evidence" value="ECO:0007669"/>
    <property type="project" value="InterPro"/>
</dbReference>
<evidence type="ECO:0000256" key="4">
    <source>
        <dbReference type="ARBA" id="ARBA00012438"/>
    </source>
</evidence>
<evidence type="ECO:0000256" key="14">
    <source>
        <dbReference type="ARBA" id="ARBA00023004"/>
    </source>
</evidence>
<dbReference type="InterPro" id="IPR050482">
    <property type="entry name" value="Sensor_HK_TwoCompSys"/>
</dbReference>
<dbReference type="SMART" id="SM00387">
    <property type="entry name" value="HATPase_c"/>
    <property type="match status" value="1"/>
</dbReference>
<dbReference type="InterPro" id="IPR005467">
    <property type="entry name" value="His_kinase_dom"/>
</dbReference>
<keyword evidence="6" id="KW-0004">4Fe-4S</keyword>
<keyword evidence="8" id="KW-0597">Phosphoprotein</keyword>
<evidence type="ECO:0000256" key="8">
    <source>
        <dbReference type="ARBA" id="ARBA00022553"/>
    </source>
</evidence>
<dbReference type="SUPFAM" id="SSF55874">
    <property type="entry name" value="ATPase domain of HSP90 chaperone/DNA topoisomerase II/histidine kinase"/>
    <property type="match status" value="1"/>
</dbReference>
<keyword evidence="16" id="KW-0411">Iron-sulfur</keyword>
<keyword evidence="13" id="KW-0067">ATP-binding</keyword>